<keyword evidence="12" id="KW-0460">Magnesium</keyword>
<evidence type="ECO:0000256" key="10">
    <source>
        <dbReference type="ARBA" id="ARBA00043193"/>
    </source>
</evidence>
<dbReference type="EMBL" id="GG672124">
    <property type="protein sequence ID" value="EER17343.1"/>
    <property type="molecule type" value="Genomic_DNA"/>
</dbReference>
<comment type="similarity">
    <text evidence="1">Belongs to the ADP-ribosylglycohydrolase family.</text>
</comment>
<name>C5KDP0_PERM5</name>
<dbReference type="InParanoid" id="C5KDP0"/>
<dbReference type="PANTHER" id="PTHR16222:SF24">
    <property type="entry name" value="ADP-RIBOSYLHYDROLASE ARH3"/>
    <property type="match status" value="1"/>
</dbReference>
<evidence type="ECO:0000256" key="9">
    <source>
        <dbReference type="ARBA" id="ARBA00043187"/>
    </source>
</evidence>
<organism evidence="14">
    <name type="scientific">Perkinsus marinus (strain ATCC 50983 / TXsc)</name>
    <dbReference type="NCBI Taxonomy" id="423536"/>
    <lineage>
        <taxon>Eukaryota</taxon>
        <taxon>Sar</taxon>
        <taxon>Alveolata</taxon>
        <taxon>Perkinsozoa</taxon>
        <taxon>Perkinsea</taxon>
        <taxon>Perkinsida</taxon>
        <taxon>Perkinsidae</taxon>
        <taxon>Perkinsus</taxon>
    </lineage>
</organism>
<evidence type="ECO:0000256" key="4">
    <source>
        <dbReference type="ARBA" id="ARBA00041057"/>
    </source>
</evidence>
<dbReference type="GO" id="GO:0004649">
    <property type="term" value="F:poly(ADP-ribose) glycohydrolase activity"/>
    <property type="evidence" value="ECO:0007669"/>
    <property type="project" value="UniProtKB-EC"/>
</dbReference>
<evidence type="ECO:0000256" key="8">
    <source>
        <dbReference type="ARBA" id="ARBA00042850"/>
    </source>
</evidence>
<protein>
    <recommendedName>
        <fullName evidence="4">ADP-ribosylhydrolase ARH3</fullName>
        <ecNumber evidence="2">3.2.1.143</ecNumber>
    </recommendedName>
    <alternativeName>
        <fullName evidence="5">ADP-ribose glycohydrolase ARH3</fullName>
    </alternativeName>
    <alternativeName>
        <fullName evidence="6">ADP-ribosylhydrolase 3</fullName>
    </alternativeName>
    <alternativeName>
        <fullName evidence="9">O-acetyl-ADP-ribose deacetylase ARH3</fullName>
    </alternativeName>
    <alternativeName>
        <fullName evidence="10">Poly(ADP-ribose) glycohydrolase ARH3</fullName>
    </alternativeName>
    <alternativeName>
        <fullName evidence="8">[Protein ADP-ribosylarginine] hydrolase-like protein 2</fullName>
    </alternativeName>
    <alternativeName>
        <fullName evidence="7">[Protein ADP-ribosylserine] hydrolase</fullName>
    </alternativeName>
</protein>
<sequence>MSAATGKSLSPVVSANLSVLQSRIRGMLLGAVVGDCFGTRFCDIGVNALPMAEVAESLSYRAMAPSLAKLSGGQWLFRQSCNGYMMLNATKNVLNGGDSAHLRQSFVDLINDPDMNHLKWGAGIGSDLPAALFPDGEYETVFEQMAGAVPTHDVAKDRAKCLVDIARNAVRTGVCDLSIIKDSRTISALQLATPVNYSEVSMDVQRRLAARIGNDSMASTALPIVAFAIKQGLVGEEVHGADEDADLGGATLTPAMLCPDILNSSNKIDFAEQYYDETENASPTYGQNEMHLILSWAISCGGDTRANACLAGAIAGATYGAEQIPHEWRVTCEGTKEALRVADRVFEEVYLNNPTLAESIARSISTPVKATAE</sequence>
<evidence type="ECO:0000313" key="14">
    <source>
        <dbReference type="Proteomes" id="UP000007800"/>
    </source>
</evidence>
<dbReference type="RefSeq" id="XP_002785547.1">
    <property type="nucleotide sequence ID" value="XM_002785501.1"/>
</dbReference>
<feature type="binding site" evidence="12">
    <location>
        <position position="303"/>
    </location>
    <ligand>
        <name>Mg(2+)</name>
        <dbReference type="ChEBI" id="CHEBI:18420"/>
        <label>1</label>
    </ligand>
</feature>
<evidence type="ECO:0000256" key="1">
    <source>
        <dbReference type="ARBA" id="ARBA00010702"/>
    </source>
</evidence>
<accession>C5KDP0</accession>
<dbReference type="GO" id="GO:0005739">
    <property type="term" value="C:mitochondrion"/>
    <property type="evidence" value="ECO:0007669"/>
    <property type="project" value="TreeGrafter"/>
</dbReference>
<proteinExistence type="inferred from homology"/>
<comment type="catalytic activity">
    <reaction evidence="11">
        <text>alpha-NAD(+) + H2O = ADP-D-ribose + nicotinamide + H(+)</text>
        <dbReference type="Rhea" id="RHEA:68792"/>
        <dbReference type="ChEBI" id="CHEBI:15377"/>
        <dbReference type="ChEBI" id="CHEBI:15378"/>
        <dbReference type="ChEBI" id="CHEBI:17154"/>
        <dbReference type="ChEBI" id="CHEBI:57967"/>
        <dbReference type="ChEBI" id="CHEBI:77017"/>
    </reaction>
</comment>
<evidence type="ECO:0000256" key="11">
    <source>
        <dbReference type="ARBA" id="ARBA00049015"/>
    </source>
</evidence>
<dbReference type="Proteomes" id="UP000007800">
    <property type="component" value="Unassembled WGS sequence"/>
</dbReference>
<dbReference type="EC" id="3.2.1.143" evidence="2"/>
<dbReference type="InterPro" id="IPR050792">
    <property type="entry name" value="ADP-ribosylglycohydrolase"/>
</dbReference>
<dbReference type="OrthoDB" id="410104at2759"/>
<evidence type="ECO:0000256" key="6">
    <source>
        <dbReference type="ARBA" id="ARBA00042471"/>
    </source>
</evidence>
<dbReference type="Pfam" id="PF03747">
    <property type="entry name" value="ADP_ribosyl_GH"/>
    <property type="match status" value="1"/>
</dbReference>
<comment type="cofactor">
    <cofactor evidence="12">
        <name>Mg(2+)</name>
        <dbReference type="ChEBI" id="CHEBI:18420"/>
    </cofactor>
    <text evidence="12">Binds 2 magnesium ions per subunit.</text>
</comment>
<dbReference type="Gene3D" id="1.10.4080.10">
    <property type="entry name" value="ADP-ribosylation/Crystallin J1"/>
    <property type="match status" value="1"/>
</dbReference>
<dbReference type="PANTHER" id="PTHR16222">
    <property type="entry name" value="ADP-RIBOSYLGLYCOHYDROLASE"/>
    <property type="match status" value="1"/>
</dbReference>
<evidence type="ECO:0000256" key="5">
    <source>
        <dbReference type="ARBA" id="ARBA00042398"/>
    </source>
</evidence>
<keyword evidence="14" id="KW-1185">Reference proteome</keyword>
<dbReference type="GO" id="GO:0005634">
    <property type="term" value="C:nucleus"/>
    <property type="evidence" value="ECO:0007669"/>
    <property type="project" value="TreeGrafter"/>
</dbReference>
<dbReference type="GeneID" id="9062589"/>
<evidence type="ECO:0000256" key="2">
    <source>
        <dbReference type="ARBA" id="ARBA00012255"/>
    </source>
</evidence>
<dbReference type="InterPro" id="IPR005502">
    <property type="entry name" value="Ribosyl_crysJ1"/>
</dbReference>
<gene>
    <name evidence="13" type="ORF">Pmar_PMAR022284</name>
</gene>
<evidence type="ECO:0000256" key="12">
    <source>
        <dbReference type="PIRSR" id="PIRSR605502-1"/>
    </source>
</evidence>
<dbReference type="SUPFAM" id="SSF101478">
    <property type="entry name" value="ADP-ribosylglycohydrolase"/>
    <property type="match status" value="1"/>
</dbReference>
<keyword evidence="3" id="KW-0378">Hydrolase</keyword>
<evidence type="ECO:0000256" key="7">
    <source>
        <dbReference type="ARBA" id="ARBA00042722"/>
    </source>
</evidence>
<dbReference type="InterPro" id="IPR036705">
    <property type="entry name" value="Ribosyl_crysJ1_sf"/>
</dbReference>
<dbReference type="AlphaFoldDB" id="C5KDP0"/>
<reference evidence="13 14" key="1">
    <citation type="submission" date="2008-07" db="EMBL/GenBank/DDBJ databases">
        <authorList>
            <person name="El-Sayed N."/>
            <person name="Caler E."/>
            <person name="Inman J."/>
            <person name="Amedeo P."/>
            <person name="Hass B."/>
            <person name="Wortman J."/>
        </authorList>
    </citation>
    <scope>NUCLEOTIDE SEQUENCE [LARGE SCALE GENOMIC DNA]</scope>
    <source>
        <strain evidence="14">ATCC 50983 / TXsc</strain>
    </source>
</reference>
<evidence type="ECO:0000313" key="13">
    <source>
        <dbReference type="EMBL" id="EER17343.1"/>
    </source>
</evidence>
<dbReference type="GO" id="GO:0046872">
    <property type="term" value="F:metal ion binding"/>
    <property type="evidence" value="ECO:0007669"/>
    <property type="project" value="UniProtKB-KW"/>
</dbReference>
<keyword evidence="12" id="KW-0479">Metal-binding</keyword>
<evidence type="ECO:0000256" key="3">
    <source>
        <dbReference type="ARBA" id="ARBA00022801"/>
    </source>
</evidence>